<comment type="catalytic activity">
    <reaction evidence="19">
        <text>an N(6)-methyladenosine in mRNA + 2-oxoglutarate + O2 = an adenosine in mRNA + formaldehyde + succinate + CO2</text>
        <dbReference type="Rhea" id="RHEA:49520"/>
        <dbReference type="Rhea" id="RHEA-COMP:12414"/>
        <dbReference type="Rhea" id="RHEA-COMP:12417"/>
        <dbReference type="ChEBI" id="CHEBI:15379"/>
        <dbReference type="ChEBI" id="CHEBI:16526"/>
        <dbReference type="ChEBI" id="CHEBI:16810"/>
        <dbReference type="ChEBI" id="CHEBI:16842"/>
        <dbReference type="ChEBI" id="CHEBI:30031"/>
        <dbReference type="ChEBI" id="CHEBI:74411"/>
        <dbReference type="ChEBI" id="CHEBI:74449"/>
        <dbReference type="EC" id="1.14.11.53"/>
    </reaction>
</comment>
<feature type="compositionally biased region" description="Polar residues" evidence="23">
    <location>
        <begin position="87"/>
        <end position="96"/>
    </location>
</feature>
<evidence type="ECO:0000256" key="12">
    <source>
        <dbReference type="ARBA" id="ARBA00030404"/>
    </source>
</evidence>
<sequence>MPKSRHRQRKNVDGTHNQAAAPPVPSSEMSSIIHLPPPFPSNLSKPSNGFLRDESPYRESFQAAIDGPYEGFVIDSVQELQQEKPTSDSLILQTDPVQDRYSRQTNNESEFDEQKSSGKNDQKKHKITESFVSFALNAMNDRGEFRQDVTQPFGLGTKCAKTYVTRCLVGEPGTSYKYLGLRMFAAPFECNDSTKAIRQLGALMSQRSAIHMHKLNERRRACGAPPCKGMNPSFNICLINRMVYTTDLKPTMALPSDSDDRHAKTCVSWHADSSLEHYSTIAVYQTLETPNSKKVKNKTNKESSLSKDWWVGLRVVHHAEGPNASSGRKGSSIEAALVPETPPVAVSLPSGSAYYLLDDFNHHHHQHVVFTTGNDDSTGVRYSCTFRKLRESHNVQYWIERATALKKSFNKKGAKIWKAENLVSQELEFEWIRQFYIQGKRHYDCLWAAHWKKPLQELLSLWSCLEHRAYQTIELLRAAAEAKCGMDLDNSACRPSKGERKERDRRRKALSTVEALLSRSDAEVGSLGEGASSQLYIPMAECLEEQAKKRELWEKRERDHVFREIHPDCRPLPVPFRFHRPVGEPVLPSCEWGSSPFPTAPTALKELARQLRQLGEAFDEGDTSKIALPSWKHAVSMEWGGWEEGTFGLELQEPWAGAVVDGSKSIETRLYPLPPALLGKRIYVLESKSGAAGVSGLGNFIDIGNHQSETADGESAVDSGRHVHIIGWCTISSVKKYNHRIEFEQDESRHLVTSDSGYGWTDNGTPIYGWVLGDYHRYEYEHRRNDAQQPSFSSGVRRFRSLFELSQNSRPVDVVDTNTNNNYSESFDASTSVSGKKKGKRNNKGHRHNHNHSNSNNAGKVKRRKRF</sequence>
<keyword evidence="10" id="KW-0408">Iron</keyword>
<evidence type="ECO:0000256" key="22">
    <source>
        <dbReference type="ARBA" id="ARBA00049565"/>
    </source>
</evidence>
<dbReference type="AlphaFoldDB" id="A0A9K3LEH9"/>
<evidence type="ECO:0000256" key="11">
    <source>
        <dbReference type="ARBA" id="ARBA00023242"/>
    </source>
</evidence>
<feature type="compositionally biased region" description="Basic and acidic residues" evidence="23">
    <location>
        <begin position="112"/>
        <end position="121"/>
    </location>
</feature>
<dbReference type="SMART" id="SM01223">
    <property type="entry name" value="FTO_NTD"/>
    <property type="match status" value="1"/>
</dbReference>
<dbReference type="Proteomes" id="UP000693970">
    <property type="component" value="Unassembled WGS sequence"/>
</dbReference>
<evidence type="ECO:0000256" key="1">
    <source>
        <dbReference type="ARBA" id="ARBA00004324"/>
    </source>
</evidence>
<comment type="catalytic activity">
    <reaction evidence="21">
        <text>N(6)-methyladenosine in U6 snRNA + 2-oxoglutarate + O2 = adenosine in U6 snRNA + formaldehyde + succinate + CO2</text>
        <dbReference type="Rhea" id="RHEA:57900"/>
        <dbReference type="Rhea" id="RHEA-COMP:13573"/>
        <dbReference type="Rhea" id="RHEA-COMP:13574"/>
        <dbReference type="ChEBI" id="CHEBI:15379"/>
        <dbReference type="ChEBI" id="CHEBI:16526"/>
        <dbReference type="ChEBI" id="CHEBI:16810"/>
        <dbReference type="ChEBI" id="CHEBI:16842"/>
        <dbReference type="ChEBI" id="CHEBI:30031"/>
        <dbReference type="ChEBI" id="CHEBI:74411"/>
        <dbReference type="ChEBI" id="CHEBI:74449"/>
    </reaction>
</comment>
<evidence type="ECO:0000256" key="21">
    <source>
        <dbReference type="ARBA" id="ARBA00049056"/>
    </source>
</evidence>
<dbReference type="GO" id="GO:0006307">
    <property type="term" value="P:DNA alkylation repair"/>
    <property type="evidence" value="ECO:0007669"/>
    <property type="project" value="InterPro"/>
</dbReference>
<evidence type="ECO:0000256" key="2">
    <source>
        <dbReference type="ARBA" id="ARBA00004496"/>
    </source>
</evidence>
<evidence type="ECO:0000256" key="13">
    <source>
        <dbReference type="ARBA" id="ARBA00030546"/>
    </source>
</evidence>
<evidence type="ECO:0000313" key="26">
    <source>
        <dbReference type="Proteomes" id="UP000693970"/>
    </source>
</evidence>
<dbReference type="InterPro" id="IPR024367">
    <property type="entry name" value="FTO_cat_dom"/>
</dbReference>
<evidence type="ECO:0000256" key="4">
    <source>
        <dbReference type="ARBA" id="ARBA00012931"/>
    </source>
</evidence>
<evidence type="ECO:0000256" key="17">
    <source>
        <dbReference type="ARBA" id="ARBA00046452"/>
    </source>
</evidence>
<dbReference type="EMBL" id="JAGRRH010000013">
    <property type="protein sequence ID" value="KAG7360647.1"/>
    <property type="molecule type" value="Genomic_DNA"/>
</dbReference>
<dbReference type="GO" id="GO:0016607">
    <property type="term" value="C:nuclear speck"/>
    <property type="evidence" value="ECO:0007669"/>
    <property type="project" value="UniProtKB-SubCell"/>
</dbReference>
<evidence type="ECO:0000256" key="9">
    <source>
        <dbReference type="ARBA" id="ARBA00023002"/>
    </source>
</evidence>
<dbReference type="InterPro" id="IPR024366">
    <property type="entry name" value="FTO_C"/>
</dbReference>
<evidence type="ECO:0000256" key="5">
    <source>
        <dbReference type="ARBA" id="ARBA00013477"/>
    </source>
</evidence>
<comment type="subunit">
    <text evidence="17">Monomer. May also exist as homodimer.</text>
</comment>
<evidence type="ECO:0000256" key="14">
    <source>
        <dbReference type="ARBA" id="ARBA00030557"/>
    </source>
</evidence>
<feature type="compositionally biased region" description="Basic residues" evidence="23">
    <location>
        <begin position="835"/>
        <end position="851"/>
    </location>
</feature>
<feature type="compositionally biased region" description="Polar residues" evidence="23">
    <location>
        <begin position="823"/>
        <end position="833"/>
    </location>
</feature>
<comment type="caution">
    <text evidence="25">The sequence shown here is derived from an EMBL/GenBank/DDBJ whole genome shotgun (WGS) entry which is preliminary data.</text>
</comment>
<dbReference type="GO" id="GO:0046872">
    <property type="term" value="F:metal ion binding"/>
    <property type="evidence" value="ECO:0007669"/>
    <property type="project" value="UniProtKB-KW"/>
</dbReference>
<comment type="subcellular location">
    <subcellularLocation>
        <location evidence="2">Cytoplasm</location>
    </subcellularLocation>
    <subcellularLocation>
        <location evidence="1">Nucleus speckle</location>
    </subcellularLocation>
</comment>
<dbReference type="GO" id="GO:0005737">
    <property type="term" value="C:cytoplasm"/>
    <property type="evidence" value="ECO:0007669"/>
    <property type="project" value="UniProtKB-SubCell"/>
</dbReference>
<feature type="compositionally biased region" description="Low complexity" evidence="23">
    <location>
        <begin position="812"/>
        <end position="822"/>
    </location>
</feature>
<dbReference type="EC" id="1.14.11.53" evidence="4"/>
<dbReference type="OrthoDB" id="46257at2759"/>
<evidence type="ECO:0000256" key="19">
    <source>
        <dbReference type="ARBA" id="ARBA00048158"/>
    </source>
</evidence>
<evidence type="ECO:0000256" key="10">
    <source>
        <dbReference type="ARBA" id="ARBA00023004"/>
    </source>
</evidence>
<organism evidence="25 26">
    <name type="scientific">Nitzschia inconspicua</name>
    <dbReference type="NCBI Taxonomy" id="303405"/>
    <lineage>
        <taxon>Eukaryota</taxon>
        <taxon>Sar</taxon>
        <taxon>Stramenopiles</taxon>
        <taxon>Ochrophyta</taxon>
        <taxon>Bacillariophyta</taxon>
        <taxon>Bacillariophyceae</taxon>
        <taxon>Bacillariophycidae</taxon>
        <taxon>Bacillariales</taxon>
        <taxon>Bacillariaceae</taxon>
        <taxon>Nitzschia</taxon>
    </lineage>
</organism>
<gene>
    <name evidence="25" type="ORF">IV203_035746</name>
</gene>
<keyword evidence="8" id="KW-0223">Dioxygenase</keyword>
<comment type="catalytic activity">
    <reaction evidence="22">
        <text>a 5'-end (N(7)-methyl 5'-triphosphoguanosine)-(N(6),2'-O-dimethyladenosine) in mRNA + 2-oxoglutarate + O2 = a 5'-end (N(7)-methyl 5'-triphosphoguanosine)-(2'-O-methyladenosine) in mRNA + formaldehyde + succinate + CO2</text>
        <dbReference type="Rhea" id="RHEA:57896"/>
        <dbReference type="Rhea" id="RHEA-COMP:11518"/>
        <dbReference type="Rhea" id="RHEA-COMP:11519"/>
        <dbReference type="ChEBI" id="CHEBI:15379"/>
        <dbReference type="ChEBI" id="CHEBI:16526"/>
        <dbReference type="ChEBI" id="CHEBI:16810"/>
        <dbReference type="ChEBI" id="CHEBI:16842"/>
        <dbReference type="ChEBI" id="CHEBI:30031"/>
        <dbReference type="ChEBI" id="CHEBI:85958"/>
        <dbReference type="ChEBI" id="CHEBI:85959"/>
    </reaction>
</comment>
<evidence type="ECO:0000256" key="6">
    <source>
        <dbReference type="ARBA" id="ARBA00022490"/>
    </source>
</evidence>
<keyword evidence="9" id="KW-0560">Oxidoreductase</keyword>
<evidence type="ECO:0000256" key="7">
    <source>
        <dbReference type="ARBA" id="ARBA00022723"/>
    </source>
</evidence>
<evidence type="ECO:0000256" key="3">
    <source>
        <dbReference type="ARBA" id="ARBA00006264"/>
    </source>
</evidence>
<dbReference type="GO" id="GO:0040014">
    <property type="term" value="P:regulation of multicellular organism growth"/>
    <property type="evidence" value="ECO:0007669"/>
    <property type="project" value="InterPro"/>
</dbReference>
<keyword evidence="11" id="KW-0539">Nucleus</keyword>
<keyword evidence="7" id="KW-0479">Metal-binding</keyword>
<dbReference type="PANTHER" id="PTHR31291:SF2">
    <property type="entry name" value="ALPHA-KETOGLUTARATE-DEPENDENT DIOXYGENASE FTO"/>
    <property type="match status" value="1"/>
</dbReference>
<dbReference type="GO" id="GO:1990931">
    <property type="term" value="F:mRNA N6-methyladenosine dioxygenase activity"/>
    <property type="evidence" value="ECO:0007669"/>
    <property type="project" value="UniProtKB-EC"/>
</dbReference>
<evidence type="ECO:0000259" key="24">
    <source>
        <dbReference type="SMART" id="SM01223"/>
    </source>
</evidence>
<evidence type="ECO:0000256" key="23">
    <source>
        <dbReference type="SAM" id="MobiDB-lite"/>
    </source>
</evidence>
<feature type="region of interest" description="Disordered" evidence="23">
    <location>
        <begin position="812"/>
        <end position="867"/>
    </location>
</feature>
<protein>
    <recommendedName>
        <fullName evidence="5">Alpha-ketoglutarate-dependent dioxygenase FTO</fullName>
        <ecNumber evidence="4">1.14.11.53</ecNumber>
    </recommendedName>
    <alternativeName>
        <fullName evidence="12">U6 small nuclear RNA (2'-O-methyladenosine-N(6)-)-demethylase FTO</fullName>
    </alternativeName>
    <alternativeName>
        <fullName evidence="13">U6 small nuclear RNA N(6)-methyladenosine-demethylase FTO</fullName>
    </alternativeName>
    <alternativeName>
        <fullName evidence="15">mRNA (2'-O-methyladenosine-N(6)-)-demethylase FTO</fullName>
    </alternativeName>
    <alternativeName>
        <fullName evidence="16">mRNA N(6)-methyladenosine demethylase FTO</fullName>
    </alternativeName>
    <alternativeName>
        <fullName evidence="14">tRNA N1-methyl adenine demethylase FTO</fullName>
    </alternativeName>
</protein>
<dbReference type="GO" id="GO:0035516">
    <property type="term" value="F:broad specificity oxidative DNA demethylase activity"/>
    <property type="evidence" value="ECO:0007669"/>
    <property type="project" value="InterPro"/>
</dbReference>
<keyword evidence="26" id="KW-1185">Reference proteome</keyword>
<reference evidence="25" key="1">
    <citation type="journal article" date="2021" name="Sci. Rep.">
        <title>Diploid genomic architecture of Nitzschia inconspicua, an elite biomass production diatom.</title>
        <authorList>
            <person name="Oliver A."/>
            <person name="Podell S."/>
            <person name="Pinowska A."/>
            <person name="Traller J.C."/>
            <person name="Smith S.R."/>
            <person name="McClure R."/>
            <person name="Beliaev A."/>
            <person name="Bohutskyi P."/>
            <person name="Hill E.A."/>
            <person name="Rabines A."/>
            <person name="Zheng H."/>
            <person name="Allen L.Z."/>
            <person name="Kuo A."/>
            <person name="Grigoriev I.V."/>
            <person name="Allen A.E."/>
            <person name="Hazlebeck D."/>
            <person name="Allen E.E."/>
        </authorList>
    </citation>
    <scope>NUCLEOTIDE SEQUENCE</scope>
    <source>
        <strain evidence="25">Hildebrandi</strain>
    </source>
</reference>
<dbReference type="Pfam" id="PF12933">
    <property type="entry name" value="FTO_NTD"/>
    <property type="match status" value="1"/>
</dbReference>
<evidence type="ECO:0000256" key="18">
    <source>
        <dbReference type="ARBA" id="ARBA00047457"/>
    </source>
</evidence>
<evidence type="ECO:0000256" key="16">
    <source>
        <dbReference type="ARBA" id="ARBA00032950"/>
    </source>
</evidence>
<dbReference type="InterPro" id="IPR032868">
    <property type="entry name" value="FTO"/>
</dbReference>
<feature type="region of interest" description="Disordered" evidence="23">
    <location>
        <begin position="83"/>
        <end position="124"/>
    </location>
</feature>
<name>A0A9K3LEH9_9STRA</name>
<reference evidence="25" key="2">
    <citation type="submission" date="2021-04" db="EMBL/GenBank/DDBJ databases">
        <authorList>
            <person name="Podell S."/>
        </authorList>
    </citation>
    <scope>NUCLEOTIDE SEQUENCE</scope>
    <source>
        <strain evidence="25">Hildebrandi</strain>
    </source>
</reference>
<dbReference type="PANTHER" id="PTHR31291">
    <property type="entry name" value="ALPHA-KETOGLUTARATE-DEPENDENT DIOXYGENASE FTO"/>
    <property type="match status" value="1"/>
</dbReference>
<evidence type="ECO:0000256" key="20">
    <source>
        <dbReference type="ARBA" id="ARBA00048582"/>
    </source>
</evidence>
<accession>A0A9K3LEH9</accession>
<feature type="region of interest" description="Disordered" evidence="23">
    <location>
        <begin position="1"/>
        <end position="62"/>
    </location>
</feature>
<evidence type="ECO:0000313" key="25">
    <source>
        <dbReference type="EMBL" id="KAG7360647.1"/>
    </source>
</evidence>
<comment type="catalytic activity">
    <reaction evidence="18">
        <text>an N(1)-methyladenosine in tRNA + 2-oxoglutarate + O2 = an adenosine in tRNA + formaldehyde + succinate + CO2</text>
        <dbReference type="Rhea" id="RHEA:54576"/>
        <dbReference type="Rhea" id="RHEA-COMP:10242"/>
        <dbReference type="Rhea" id="RHEA-COMP:12312"/>
        <dbReference type="ChEBI" id="CHEBI:15379"/>
        <dbReference type="ChEBI" id="CHEBI:16526"/>
        <dbReference type="ChEBI" id="CHEBI:16810"/>
        <dbReference type="ChEBI" id="CHEBI:16842"/>
        <dbReference type="ChEBI" id="CHEBI:30031"/>
        <dbReference type="ChEBI" id="CHEBI:74411"/>
        <dbReference type="ChEBI" id="CHEBI:74491"/>
    </reaction>
</comment>
<evidence type="ECO:0000256" key="8">
    <source>
        <dbReference type="ARBA" id="ARBA00022964"/>
    </source>
</evidence>
<proteinExistence type="inferred from homology"/>
<dbReference type="Pfam" id="PF12934">
    <property type="entry name" value="FTO_CTD"/>
    <property type="match status" value="1"/>
</dbReference>
<keyword evidence="6" id="KW-0963">Cytoplasm</keyword>
<evidence type="ECO:0000256" key="15">
    <source>
        <dbReference type="ARBA" id="ARBA00032169"/>
    </source>
</evidence>
<feature type="domain" description="Alpha-ketoglutarate-dependent dioxygenase FTO catalytic" evidence="24">
    <location>
        <begin position="108"/>
        <end position="391"/>
    </location>
</feature>
<comment type="catalytic activity">
    <reaction evidence="20">
        <text>a 5'-end (N(7)-methyl 5'-triphosphoguanosine)-(N(6),2'-O-dimethyladenosine) in U6 snRNA + 2-oxoglutarate + O2 = a 5'-end (N(7)-methyl 5'-triphosphoguanosine)-(2'-O-methyladenosine) in U6 snRNA + formaldehyde + succinate + CO2</text>
        <dbReference type="Rhea" id="RHEA:57904"/>
        <dbReference type="Rhea" id="RHEA-COMP:15030"/>
        <dbReference type="Rhea" id="RHEA-COMP:15031"/>
        <dbReference type="ChEBI" id="CHEBI:15379"/>
        <dbReference type="ChEBI" id="CHEBI:16526"/>
        <dbReference type="ChEBI" id="CHEBI:16810"/>
        <dbReference type="ChEBI" id="CHEBI:16842"/>
        <dbReference type="ChEBI" id="CHEBI:30031"/>
        <dbReference type="ChEBI" id="CHEBI:85958"/>
        <dbReference type="ChEBI" id="CHEBI:85959"/>
    </reaction>
</comment>
<comment type="similarity">
    <text evidence="3">Belongs to the fto family.</text>
</comment>
<dbReference type="GO" id="GO:0042245">
    <property type="term" value="P:RNA repair"/>
    <property type="evidence" value="ECO:0007669"/>
    <property type="project" value="InterPro"/>
</dbReference>